<sequence>MHLLDRITGGVGNAEDQVVQQPITTGADIKDSIIYGVGGDISEGGETNDVGSERGTIGTVSIPRIQMGECGNFRQRYT</sequence>
<reference evidence="1" key="1">
    <citation type="submission" date="2021-06" db="EMBL/GenBank/DDBJ databases">
        <authorList>
            <person name="Kallberg Y."/>
            <person name="Tangrot J."/>
            <person name="Rosling A."/>
        </authorList>
    </citation>
    <scope>NUCLEOTIDE SEQUENCE</scope>
    <source>
        <strain evidence="1">IL203A</strain>
    </source>
</reference>
<keyword evidence="2" id="KW-1185">Reference proteome</keyword>
<dbReference type="Proteomes" id="UP000789702">
    <property type="component" value="Unassembled WGS sequence"/>
</dbReference>
<proteinExistence type="predicted"/>
<gene>
    <name evidence="1" type="ORF">DHETER_LOCUS7341</name>
</gene>
<dbReference type="EMBL" id="CAJVPU010010211">
    <property type="protein sequence ID" value="CAG8603387.1"/>
    <property type="molecule type" value="Genomic_DNA"/>
</dbReference>
<organism evidence="1 2">
    <name type="scientific">Dentiscutata heterogama</name>
    <dbReference type="NCBI Taxonomy" id="1316150"/>
    <lineage>
        <taxon>Eukaryota</taxon>
        <taxon>Fungi</taxon>
        <taxon>Fungi incertae sedis</taxon>
        <taxon>Mucoromycota</taxon>
        <taxon>Glomeromycotina</taxon>
        <taxon>Glomeromycetes</taxon>
        <taxon>Diversisporales</taxon>
        <taxon>Gigasporaceae</taxon>
        <taxon>Dentiscutata</taxon>
    </lineage>
</organism>
<protein>
    <submittedName>
        <fullName evidence="1">13879_t:CDS:1</fullName>
    </submittedName>
</protein>
<evidence type="ECO:0000313" key="2">
    <source>
        <dbReference type="Proteomes" id="UP000789702"/>
    </source>
</evidence>
<evidence type="ECO:0000313" key="1">
    <source>
        <dbReference type="EMBL" id="CAG8603387.1"/>
    </source>
</evidence>
<feature type="non-terminal residue" evidence="1">
    <location>
        <position position="78"/>
    </location>
</feature>
<comment type="caution">
    <text evidence="1">The sequence shown here is derived from an EMBL/GenBank/DDBJ whole genome shotgun (WGS) entry which is preliminary data.</text>
</comment>
<name>A0ACA9MP64_9GLOM</name>
<accession>A0ACA9MP64</accession>